<dbReference type="SUPFAM" id="SSF50129">
    <property type="entry name" value="GroES-like"/>
    <property type="match status" value="1"/>
</dbReference>
<evidence type="ECO:0000259" key="2">
    <source>
        <dbReference type="SMART" id="SM00829"/>
    </source>
</evidence>
<dbReference type="InterPro" id="IPR020843">
    <property type="entry name" value="ER"/>
</dbReference>
<dbReference type="Proteomes" id="UP000297762">
    <property type="component" value="Unassembled WGS sequence"/>
</dbReference>
<dbReference type="Gene3D" id="3.40.50.720">
    <property type="entry name" value="NAD(P)-binding Rossmann-like Domain"/>
    <property type="match status" value="1"/>
</dbReference>
<evidence type="ECO:0000313" key="4">
    <source>
        <dbReference type="Proteomes" id="UP000297762"/>
    </source>
</evidence>
<dbReference type="Pfam" id="PF08240">
    <property type="entry name" value="ADH_N"/>
    <property type="match status" value="1"/>
</dbReference>
<dbReference type="InterPro" id="IPR011032">
    <property type="entry name" value="GroES-like_sf"/>
</dbReference>
<sequence length="330" mass="34851">MKAMIIQSFGGPEVFQMGELPKPSLKEGHVLVKVKATSVNPVDYKIRKFGPPISPELPAVLHGDVSGIIQEVPSTEKFWKVGDEVFGCAGGVAGSGGALAEYMLVDSKLIARKPKNISFEETAVLPLVSITAWEGLFDKGKLSAGNTILVTGGAGGVGHIAVQLARWAGARVISTATGESKKNLVLSLGAEAVADRGIDSIRETANRIFGTSEFDLGLDTAGGEGFQTVIQSVRIKGKAITINGSGSFDLSTAHSKSLDLSIVFMLLPLLKGVGREYHGKILTEISRLVEAGIIKPIVDPEIFDWTEIGKAHQKLEEGKAIGKIAVRVGN</sequence>
<reference evidence="3" key="1">
    <citation type="journal article" date="2019" name="PLoS Negl. Trop. Dis.">
        <title>Revisiting the worldwide diversity of Leptospira species in the environment.</title>
        <authorList>
            <person name="Vincent A.T."/>
            <person name="Schiettekatte O."/>
            <person name="Bourhy P."/>
            <person name="Veyrier F.J."/>
            <person name="Picardeau M."/>
        </authorList>
    </citation>
    <scope>NUCLEOTIDE SEQUENCE [LARGE SCALE GENOMIC DNA]</scope>
    <source>
        <strain evidence="3">201702455</strain>
    </source>
</reference>
<comment type="caution">
    <text evidence="3">The sequence shown here is derived from an EMBL/GenBank/DDBJ whole genome shotgun (WGS) entry which is preliminary data.</text>
</comment>
<dbReference type="GO" id="GO:0016491">
    <property type="term" value="F:oxidoreductase activity"/>
    <property type="evidence" value="ECO:0007669"/>
    <property type="project" value="InterPro"/>
</dbReference>
<dbReference type="EMBL" id="RQGF01000026">
    <property type="protein sequence ID" value="TGL61486.1"/>
    <property type="molecule type" value="Genomic_DNA"/>
</dbReference>
<name>A0A4R9K7S0_9LEPT</name>
<dbReference type="OrthoDB" id="9792162at2"/>
<keyword evidence="1" id="KW-0521">NADP</keyword>
<evidence type="ECO:0000256" key="1">
    <source>
        <dbReference type="ARBA" id="ARBA00022857"/>
    </source>
</evidence>
<dbReference type="InterPro" id="IPR013154">
    <property type="entry name" value="ADH-like_N"/>
</dbReference>
<dbReference type="AlphaFoldDB" id="A0A4R9K7S0"/>
<dbReference type="Gene3D" id="3.90.180.10">
    <property type="entry name" value="Medium-chain alcohol dehydrogenases, catalytic domain"/>
    <property type="match status" value="1"/>
</dbReference>
<dbReference type="PANTHER" id="PTHR44154">
    <property type="entry name" value="QUINONE OXIDOREDUCTASE"/>
    <property type="match status" value="1"/>
</dbReference>
<proteinExistence type="predicted"/>
<dbReference type="Pfam" id="PF13602">
    <property type="entry name" value="ADH_zinc_N_2"/>
    <property type="match status" value="1"/>
</dbReference>
<dbReference type="SUPFAM" id="SSF51735">
    <property type="entry name" value="NAD(P)-binding Rossmann-fold domains"/>
    <property type="match status" value="1"/>
</dbReference>
<organism evidence="3 4">
    <name type="scientific">Leptospira sarikeiensis</name>
    <dbReference type="NCBI Taxonomy" id="2484943"/>
    <lineage>
        <taxon>Bacteria</taxon>
        <taxon>Pseudomonadati</taxon>
        <taxon>Spirochaetota</taxon>
        <taxon>Spirochaetia</taxon>
        <taxon>Leptospirales</taxon>
        <taxon>Leptospiraceae</taxon>
        <taxon>Leptospira</taxon>
    </lineage>
</organism>
<dbReference type="PANTHER" id="PTHR44154:SF1">
    <property type="entry name" value="QUINONE OXIDOREDUCTASE"/>
    <property type="match status" value="1"/>
</dbReference>
<dbReference type="SMART" id="SM00829">
    <property type="entry name" value="PKS_ER"/>
    <property type="match status" value="1"/>
</dbReference>
<dbReference type="InterPro" id="IPR051603">
    <property type="entry name" value="Zinc-ADH_QOR/CCCR"/>
</dbReference>
<evidence type="ECO:0000313" key="3">
    <source>
        <dbReference type="EMBL" id="TGL61486.1"/>
    </source>
</evidence>
<feature type="domain" description="Enoyl reductase (ER)" evidence="2">
    <location>
        <begin position="10"/>
        <end position="326"/>
    </location>
</feature>
<protein>
    <submittedName>
        <fullName evidence="3">Quinone oxidoreductase</fullName>
    </submittedName>
</protein>
<gene>
    <name evidence="3" type="ORF">EHQ64_10930</name>
</gene>
<dbReference type="InterPro" id="IPR036291">
    <property type="entry name" value="NAD(P)-bd_dom_sf"/>
</dbReference>
<keyword evidence="4" id="KW-1185">Reference proteome</keyword>
<accession>A0A4R9K7S0</accession>